<gene>
    <name evidence="1" type="ORF">AN484_21075</name>
</gene>
<proteinExistence type="predicted"/>
<comment type="caution">
    <text evidence="1">The sequence shown here is derived from an EMBL/GenBank/DDBJ whole genome shotgun (WGS) entry which is preliminary data.</text>
</comment>
<evidence type="ECO:0000313" key="2">
    <source>
        <dbReference type="Proteomes" id="UP000092093"/>
    </source>
</evidence>
<dbReference type="EMBL" id="LJOW01000148">
    <property type="protein sequence ID" value="OBQ41420.1"/>
    <property type="molecule type" value="Genomic_DNA"/>
</dbReference>
<evidence type="ECO:0000313" key="1">
    <source>
        <dbReference type="EMBL" id="OBQ41420.1"/>
    </source>
</evidence>
<reference evidence="1 2" key="1">
    <citation type="submission" date="2015-09" db="EMBL/GenBank/DDBJ databases">
        <title>Aphanizomenon flos-aquae WA102.</title>
        <authorList>
            <person name="Driscoll C."/>
        </authorList>
    </citation>
    <scope>NUCLEOTIDE SEQUENCE [LARGE SCALE GENOMIC DNA]</scope>
    <source>
        <strain evidence="1">WA102</strain>
    </source>
</reference>
<dbReference type="AlphaFoldDB" id="A0A1B7WWK2"/>
<organism evidence="1 2">
    <name type="scientific">Aphanizomenon flos-aquae WA102</name>
    <dbReference type="NCBI Taxonomy" id="1710896"/>
    <lineage>
        <taxon>Bacteria</taxon>
        <taxon>Bacillati</taxon>
        <taxon>Cyanobacteriota</taxon>
        <taxon>Cyanophyceae</taxon>
        <taxon>Nostocales</taxon>
        <taxon>Aphanizomenonaceae</taxon>
        <taxon>Aphanizomenon</taxon>
    </lineage>
</organism>
<accession>A0A1B7WWK2</accession>
<dbReference type="Proteomes" id="UP000092093">
    <property type="component" value="Unassembled WGS sequence"/>
</dbReference>
<name>A0A1B7WWK2_APHFL</name>
<sequence length="75" mass="8716">MSNTKQDPLWLQRWKEEGIRYLGKKGTGHIDHLDRWQQAFMIGFLEGVKSCAEEFELPPGTHFAAVELINEEEVE</sequence>
<protein>
    <submittedName>
        <fullName evidence="1">Uncharacterized protein</fullName>
    </submittedName>
</protein>